<evidence type="ECO:0000313" key="2">
    <source>
        <dbReference type="Proteomes" id="UP000608522"/>
    </source>
</evidence>
<sequence>MQMTEVTMVAVDGDARLELDPELLTAWLTGTSAPADRPEHITVRSTPGRVELVFFHAMESPCAASSAAAEICRRAMEAARQLGGWGLAPEL</sequence>
<dbReference type="RefSeq" id="WP_202200433.1">
    <property type="nucleotide sequence ID" value="NZ_BAAATO010000016.1"/>
</dbReference>
<protein>
    <submittedName>
        <fullName evidence="1">Uncharacterized protein</fullName>
    </submittedName>
</protein>
<reference evidence="2" key="1">
    <citation type="submission" date="2023-07" db="EMBL/GenBank/DDBJ databases">
        <title>Whole genome shotgun sequence of Streptomyces spororaveus NBRC 15456.</title>
        <authorList>
            <person name="Komaki H."/>
            <person name="Tamura T."/>
        </authorList>
    </citation>
    <scope>NUCLEOTIDE SEQUENCE [LARGE SCALE GENOMIC DNA]</scope>
    <source>
        <strain evidence="2">NBRC 15456</strain>
    </source>
</reference>
<comment type="caution">
    <text evidence="1">The sequence shown here is derived from an EMBL/GenBank/DDBJ whole genome shotgun (WGS) entry which is preliminary data.</text>
</comment>
<accession>A0ABQ3TE59</accession>
<keyword evidence="2" id="KW-1185">Reference proteome</keyword>
<evidence type="ECO:0000313" key="1">
    <source>
        <dbReference type="EMBL" id="GHI78696.1"/>
    </source>
</evidence>
<dbReference type="EMBL" id="BNED01000005">
    <property type="protein sequence ID" value="GHI78696.1"/>
    <property type="molecule type" value="Genomic_DNA"/>
</dbReference>
<name>A0ABQ3TE59_9ACTN</name>
<organism evidence="1 2">
    <name type="scientific">Streptomyces spororaveus</name>
    <dbReference type="NCBI Taxonomy" id="284039"/>
    <lineage>
        <taxon>Bacteria</taxon>
        <taxon>Bacillati</taxon>
        <taxon>Actinomycetota</taxon>
        <taxon>Actinomycetes</taxon>
        <taxon>Kitasatosporales</taxon>
        <taxon>Streptomycetaceae</taxon>
        <taxon>Streptomyces</taxon>
    </lineage>
</organism>
<proteinExistence type="predicted"/>
<dbReference type="Proteomes" id="UP000608522">
    <property type="component" value="Unassembled WGS sequence"/>
</dbReference>
<gene>
    <name evidence="1" type="ORF">Sspor_42570</name>
</gene>